<dbReference type="GO" id="GO:0005829">
    <property type="term" value="C:cytosol"/>
    <property type="evidence" value="ECO:0007669"/>
    <property type="project" value="TreeGrafter"/>
</dbReference>
<dbReference type="Ensembl" id="ENSDCDT00010063278.1">
    <property type="protein sequence ID" value="ENSDCDP00010052786.1"/>
    <property type="gene ID" value="ENSDCDG00010030776.1"/>
</dbReference>
<evidence type="ECO:0000259" key="13">
    <source>
        <dbReference type="PROSITE" id="PS50166"/>
    </source>
</evidence>
<comment type="subcellular location">
    <subcellularLocation>
        <location evidence="2">Cytoplasm</location>
    </subcellularLocation>
    <subcellularLocation>
        <location evidence="1">Nucleus</location>
    </subcellularLocation>
</comment>
<evidence type="ECO:0000256" key="5">
    <source>
        <dbReference type="ARBA" id="ARBA00022448"/>
    </source>
</evidence>
<evidence type="ECO:0000256" key="1">
    <source>
        <dbReference type="ARBA" id="ARBA00004123"/>
    </source>
</evidence>
<dbReference type="GO" id="GO:0031267">
    <property type="term" value="F:small GTPase binding"/>
    <property type="evidence" value="ECO:0007669"/>
    <property type="project" value="InterPro"/>
</dbReference>
<evidence type="ECO:0000313" key="15">
    <source>
        <dbReference type="Proteomes" id="UP000694580"/>
    </source>
</evidence>
<dbReference type="GO" id="GO:0005635">
    <property type="term" value="C:nuclear envelope"/>
    <property type="evidence" value="ECO:0007669"/>
    <property type="project" value="TreeGrafter"/>
</dbReference>
<feature type="domain" description="Importin N-terminal" evidence="13">
    <location>
        <begin position="29"/>
        <end position="102"/>
    </location>
</feature>
<dbReference type="InterPro" id="IPR001494">
    <property type="entry name" value="Importin-beta_N"/>
</dbReference>
<dbReference type="InterPro" id="IPR011989">
    <property type="entry name" value="ARM-like"/>
</dbReference>
<dbReference type="GeneTree" id="ENSGT00550000074884"/>
<dbReference type="Pfam" id="PF03810">
    <property type="entry name" value="IBN_N"/>
    <property type="match status" value="1"/>
</dbReference>
<evidence type="ECO:0000256" key="12">
    <source>
        <dbReference type="ARBA" id="ARBA00063432"/>
    </source>
</evidence>
<evidence type="ECO:0000256" key="7">
    <source>
        <dbReference type="ARBA" id="ARBA00022927"/>
    </source>
</evidence>
<proteinExistence type="inferred from homology"/>
<dbReference type="SMART" id="SM00913">
    <property type="entry name" value="IBN_N"/>
    <property type="match status" value="1"/>
</dbReference>
<dbReference type="SUPFAM" id="SSF48371">
    <property type="entry name" value="ARM repeat"/>
    <property type="match status" value="1"/>
</dbReference>
<dbReference type="Gene3D" id="1.25.10.10">
    <property type="entry name" value="Leucine-rich Repeat Variant"/>
    <property type="match status" value="1"/>
</dbReference>
<evidence type="ECO:0000256" key="3">
    <source>
        <dbReference type="ARBA" id="ARBA00008669"/>
    </source>
</evidence>
<reference evidence="14" key="3">
    <citation type="submission" date="2025-09" db="UniProtKB">
        <authorList>
            <consortium name="Ensembl"/>
        </authorList>
    </citation>
    <scope>IDENTIFICATION</scope>
</reference>
<keyword evidence="8" id="KW-0539">Nucleus</keyword>
<comment type="similarity">
    <text evidence="3">Belongs to the XPO2/CSE1 family.</text>
</comment>
<keyword evidence="6" id="KW-0963">Cytoplasm</keyword>
<keyword evidence="7" id="KW-0653">Protein transport</keyword>
<dbReference type="GO" id="GO:0006611">
    <property type="term" value="P:protein export from nucleus"/>
    <property type="evidence" value="ECO:0007669"/>
    <property type="project" value="TreeGrafter"/>
</dbReference>
<dbReference type="PANTHER" id="PTHR10997:SF8">
    <property type="entry name" value="EXPORTIN-2"/>
    <property type="match status" value="1"/>
</dbReference>
<dbReference type="PANTHER" id="PTHR10997">
    <property type="entry name" value="IMPORTIN-7, 8, 11"/>
    <property type="match status" value="1"/>
</dbReference>
<reference evidence="14 15" key="1">
    <citation type="submission" date="2020-06" db="EMBL/GenBank/DDBJ databases">
        <authorList>
            <consortium name="Wellcome Sanger Institute Data Sharing"/>
        </authorList>
    </citation>
    <scope>NUCLEOTIDE SEQUENCE [LARGE SCALE GENOMIC DNA]</scope>
</reference>
<dbReference type="Pfam" id="PF03378">
    <property type="entry name" value="CAS_CSE1"/>
    <property type="match status" value="2"/>
</dbReference>
<name>A0AAY4E783_9TELE</name>
<evidence type="ECO:0000256" key="4">
    <source>
        <dbReference type="ARBA" id="ARBA00018945"/>
    </source>
</evidence>
<evidence type="ECO:0000256" key="6">
    <source>
        <dbReference type="ARBA" id="ARBA00022490"/>
    </source>
</evidence>
<evidence type="ECO:0000313" key="14">
    <source>
        <dbReference type="Ensembl" id="ENSDCDP00010052786.1"/>
    </source>
</evidence>
<keyword evidence="5" id="KW-0813">Transport</keyword>
<evidence type="ECO:0000256" key="9">
    <source>
        <dbReference type="ARBA" id="ARBA00030693"/>
    </source>
</evidence>
<dbReference type="InterPro" id="IPR016024">
    <property type="entry name" value="ARM-type_fold"/>
</dbReference>
<dbReference type="InterPro" id="IPR005043">
    <property type="entry name" value="XPO2_C"/>
</dbReference>
<dbReference type="AlphaFoldDB" id="A0AAY4E783"/>
<reference evidence="14" key="2">
    <citation type="submission" date="2025-08" db="UniProtKB">
        <authorList>
            <consortium name="Ensembl"/>
        </authorList>
    </citation>
    <scope>IDENTIFICATION</scope>
</reference>
<dbReference type="Pfam" id="PF08506">
    <property type="entry name" value="Cse1"/>
    <property type="match status" value="1"/>
</dbReference>
<evidence type="ECO:0000256" key="8">
    <source>
        <dbReference type="ARBA" id="ARBA00023242"/>
    </source>
</evidence>
<dbReference type="GO" id="GO:0005049">
    <property type="term" value="F:nuclear export signal receptor activity"/>
    <property type="evidence" value="ECO:0007669"/>
    <property type="project" value="TreeGrafter"/>
</dbReference>
<dbReference type="GO" id="GO:0006606">
    <property type="term" value="P:protein import into nucleus"/>
    <property type="evidence" value="ECO:0007669"/>
    <property type="project" value="TreeGrafter"/>
</dbReference>
<comment type="function">
    <text evidence="11">Export receptor for importin alpha. Mediates importin-alpha re-export from the nucleus to the cytoplasm after import substrates have been released into the nucleoplasm. Negatively regulates fluid secretion and plays a role in fluid homeostasis by down-regulating cftr activity.</text>
</comment>
<dbReference type="FunFam" id="1.25.10.10:FF:000057">
    <property type="entry name" value="Exportin-2 isoform 1"/>
    <property type="match status" value="1"/>
</dbReference>
<evidence type="ECO:0000256" key="11">
    <source>
        <dbReference type="ARBA" id="ARBA00056690"/>
    </source>
</evidence>
<sequence length="958" mass="108559">MDLNESNLQSLTDFLRKTLDPDPAVRRPAEKFLESVEGNQNYPILLLTLLEKSQDTVIRVCAAVTFKNYIKRNWRIIEDEPNKISDSDRTAIKANIVNLMLSSPEQIQKQLSDAISIIGREDFPQKWPDLLTEMVTRFQSGDFHIINGVLQTAHSLFKRYRHEFKSNELWLEIKLVLDTFAQPLTELFKATIELCRTHATDVNALKVLFSSLILISKLFYSLNFQDLPEFFEDNMETWMSNFHNLLNLDNKLLQTDDEEEAGLLELLKSQICDNAALYAQKYDEEFQVYLPRFVTAIWNLLVTTGQEVKYDLLVSNAIQFLASVCERPHYKHLFEDQNTLTSICEKVIVPNMEFRSADEEAFEDNSEEYIRRDLEGSDIDTRRRAACDLVRGLCKFFEGPVTAIFSGYVNSMLTEYAKNPGVNWKHKDAAIYLVTSLASKAQTQKHGITQANELVNLSEFFVNHILTDLKSPNVNEFPVLKADAIKYVMIFRSQLPKEQLMQAVPLLIAHLQAESTVEHTYAAHALERLFTMRGPNNTTLITAAEMAPFTEQLLNNLFKALALPGSSENEYIMKAIMRSFSLLQESIVPYVPTLIGQLTHKLLLVSKNPSKPHFNHYLFESLCLSIRITCKANPDTVISFEEALFPVFTEILQNDVENVSFGTPMHVTHFSFSLAEFVPYVFQRTGNIPPLVRLLQAYLEKGGSAIASTAADKIPGLLGVFQKLIASKANDHQGFYLLNSIIEHMPPESITQYRKQIFILLFQRLQSSKTTKFVKSFLVFINLYSVKYGAIALQEIFDSIQPKMFGMVVEKIVIPEVQKVSGQVEKKICAVGITKVLTECPAMMDTEYTKLWTPLLQALIGLFELPEDDSIPDDEHFIDIEDTPGYQTAFSQLAFAGKKEHDPIGEAVSNPKILLAQSLHKLSTACPGRVPSMLSTSLNAEALQFLQGYLQAASVQLV</sequence>
<dbReference type="InterPro" id="IPR013713">
    <property type="entry name" value="XPO2_central"/>
</dbReference>
<evidence type="ECO:0000256" key="10">
    <source>
        <dbReference type="ARBA" id="ARBA00032265"/>
    </source>
</evidence>
<evidence type="ECO:0000256" key="2">
    <source>
        <dbReference type="ARBA" id="ARBA00004496"/>
    </source>
</evidence>
<gene>
    <name evidence="14" type="primary">CSE1L</name>
</gene>
<dbReference type="Proteomes" id="UP000694580">
    <property type="component" value="Chromosome 12"/>
</dbReference>
<organism evidence="14 15">
    <name type="scientific">Denticeps clupeoides</name>
    <name type="common">denticle herring</name>
    <dbReference type="NCBI Taxonomy" id="299321"/>
    <lineage>
        <taxon>Eukaryota</taxon>
        <taxon>Metazoa</taxon>
        <taxon>Chordata</taxon>
        <taxon>Craniata</taxon>
        <taxon>Vertebrata</taxon>
        <taxon>Euteleostomi</taxon>
        <taxon>Actinopterygii</taxon>
        <taxon>Neopterygii</taxon>
        <taxon>Teleostei</taxon>
        <taxon>Clupei</taxon>
        <taxon>Clupeiformes</taxon>
        <taxon>Denticipitoidei</taxon>
        <taxon>Denticipitidae</taxon>
        <taxon>Denticeps</taxon>
    </lineage>
</organism>
<dbReference type="PROSITE" id="PS50166">
    <property type="entry name" value="IMPORTIN_B_NT"/>
    <property type="match status" value="1"/>
</dbReference>
<keyword evidence="15" id="KW-1185">Reference proteome</keyword>
<protein>
    <recommendedName>
        <fullName evidence="4">Exportin-2</fullName>
    </recommendedName>
    <alternativeName>
        <fullName evidence="10">Chromosome segregation 1-like protein</fullName>
    </alternativeName>
    <alternativeName>
        <fullName evidence="9">Importin-alpha re-exporter</fullName>
    </alternativeName>
</protein>
<comment type="subunit">
    <text evidence="12">Interacts with cftr.</text>
</comment>
<accession>A0AAY4E783</accession>